<dbReference type="Proteomes" id="UP000070409">
    <property type="component" value="Unassembled WGS sequence"/>
</dbReference>
<dbReference type="OrthoDB" id="3268479at2"/>
<reference evidence="3" key="1">
    <citation type="submission" date="2016-02" db="EMBL/GenBank/DDBJ databases">
        <authorList>
            <person name="Wen L."/>
            <person name="He K."/>
            <person name="Yang H."/>
        </authorList>
    </citation>
    <scope>NUCLEOTIDE SEQUENCE [LARGE SCALE GENOMIC DNA]</scope>
    <source>
        <strain evidence="3">JCM 15929</strain>
    </source>
</reference>
<evidence type="ECO:0000313" key="2">
    <source>
        <dbReference type="EMBL" id="KXP11865.1"/>
    </source>
</evidence>
<evidence type="ECO:0000313" key="4">
    <source>
        <dbReference type="Proteomes" id="UP000070409"/>
    </source>
</evidence>
<evidence type="ECO:0000313" key="1">
    <source>
        <dbReference type="EMBL" id="KXO97788.1"/>
    </source>
</evidence>
<protein>
    <submittedName>
        <fullName evidence="2">Uncharacterized protein</fullName>
    </submittedName>
</protein>
<keyword evidence="4" id="KW-1185">Reference proteome</keyword>
<evidence type="ECO:0000313" key="3">
    <source>
        <dbReference type="Proteomes" id="UP000070258"/>
    </source>
</evidence>
<dbReference type="AlphaFoldDB" id="A0A138AN89"/>
<accession>A0A138AN89</accession>
<proteinExistence type="predicted"/>
<dbReference type="EMBL" id="LSRE01000016">
    <property type="protein sequence ID" value="KXO97788.1"/>
    <property type="molecule type" value="Genomic_DNA"/>
</dbReference>
<sequence>MRNWQVKRGVRGDARFVSKMDPEEVGLVRSLVGSLIELFDEREDSAPHDELAELTGLRTGHSEPPPETVLRRLLPDFYRPDANAPGAEGAPSGEFAEDLNAALRSLNEPEVIDAKRAAAQTVLATLPERAGTVTLTEDEAQDWLTCVNDLRLALGTLLGITADLPDGPSSDDPTRAGHVDVYHWLSALLDVLVSVMLDREPE</sequence>
<gene>
    <name evidence="2" type="ORF">AXK60_24375</name>
    <name evidence="1" type="ORF">AXK61_21470</name>
</gene>
<dbReference type="Pfam" id="PF09438">
    <property type="entry name" value="DUF2017"/>
    <property type="match status" value="1"/>
</dbReference>
<dbReference type="EMBL" id="LSRF01000017">
    <property type="protein sequence ID" value="KXP11865.1"/>
    <property type="molecule type" value="Genomic_DNA"/>
</dbReference>
<comment type="caution">
    <text evidence="2">The sequence shown here is derived from an EMBL/GenBank/DDBJ whole genome shotgun (WGS) entry which is preliminary data.</text>
</comment>
<dbReference type="InterPro" id="IPR018561">
    <property type="entry name" value="AosR"/>
</dbReference>
<organism evidence="2 3">
    <name type="scientific">Tsukamurella pseudospumae</name>
    <dbReference type="NCBI Taxonomy" id="239498"/>
    <lineage>
        <taxon>Bacteria</taxon>
        <taxon>Bacillati</taxon>
        <taxon>Actinomycetota</taxon>
        <taxon>Actinomycetes</taxon>
        <taxon>Mycobacteriales</taxon>
        <taxon>Tsukamurellaceae</taxon>
        <taxon>Tsukamurella</taxon>
    </lineage>
</organism>
<reference evidence="1 4" key="3">
    <citation type="submission" date="2016-02" db="EMBL/GenBank/DDBJ databases">
        <authorList>
            <person name="Teng J.L."/>
            <person name="Tang Y."/>
            <person name="Huang Y."/>
            <person name="Guo F."/>
            <person name="Wei W."/>
            <person name="Chen J.H."/>
            <person name="Wong S.Y."/>
            <person name="Lau S.K."/>
            <person name="Woo P.C."/>
        </authorList>
    </citation>
    <scope>NUCLEOTIDE SEQUENCE [LARGE SCALE GENOMIC DNA]</scope>
    <source>
        <strain evidence="1 4">JCM 13375</strain>
    </source>
</reference>
<name>A0A138AN89_9ACTN</name>
<dbReference type="RefSeq" id="WP_068570897.1">
    <property type="nucleotide sequence ID" value="NZ_LSRE01000016.1"/>
</dbReference>
<reference evidence="2" key="2">
    <citation type="submission" date="2016-02" db="EMBL/GenBank/DDBJ databases">
        <authorList>
            <person name="Teng J.L."/>
            <person name="Yang Y."/>
            <person name="Huang Y."/>
            <person name="Guo F."/>
            <person name="Wei W."/>
            <person name="Chen J.H."/>
            <person name="Wong S.Y."/>
            <person name="Lau S.K."/>
            <person name="Woo P.C."/>
        </authorList>
    </citation>
    <scope>NUCLEOTIDE SEQUENCE</scope>
    <source>
        <strain evidence="2">JCM 15929</strain>
    </source>
</reference>
<dbReference type="Proteomes" id="UP000070258">
    <property type="component" value="Unassembled WGS sequence"/>
</dbReference>
<dbReference type="STRING" id="239498.AXK60_24375"/>